<accession>A0AAN4ZMD5</accession>
<proteinExistence type="predicted"/>
<comment type="caution">
    <text evidence="1">The sequence shown here is derived from an EMBL/GenBank/DDBJ whole genome shotgun (WGS) entry which is preliminary data.</text>
</comment>
<keyword evidence="2" id="KW-1185">Reference proteome</keyword>
<feature type="non-terminal residue" evidence="1">
    <location>
        <position position="1"/>
    </location>
</feature>
<feature type="non-terminal residue" evidence="1">
    <location>
        <position position="432"/>
    </location>
</feature>
<organism evidence="1 2">
    <name type="scientific">Pristionchus mayeri</name>
    <dbReference type="NCBI Taxonomy" id="1317129"/>
    <lineage>
        <taxon>Eukaryota</taxon>
        <taxon>Metazoa</taxon>
        <taxon>Ecdysozoa</taxon>
        <taxon>Nematoda</taxon>
        <taxon>Chromadorea</taxon>
        <taxon>Rhabditida</taxon>
        <taxon>Rhabditina</taxon>
        <taxon>Diplogasteromorpha</taxon>
        <taxon>Diplogasteroidea</taxon>
        <taxon>Neodiplogasteridae</taxon>
        <taxon>Pristionchus</taxon>
    </lineage>
</organism>
<dbReference type="Proteomes" id="UP001328107">
    <property type="component" value="Unassembled WGS sequence"/>
</dbReference>
<evidence type="ECO:0000313" key="1">
    <source>
        <dbReference type="EMBL" id="GMR39660.1"/>
    </source>
</evidence>
<evidence type="ECO:0000313" key="2">
    <source>
        <dbReference type="Proteomes" id="UP001328107"/>
    </source>
</evidence>
<sequence>LLFYYNYVLIALQQNETKINTHSHTLETLTSLDPQVTKLHRITSCGVIVYGKVSNGKRDNQNERSQLLLHGLLLLLRLLGALSDLLVEELDEVVEGAASLVVHRLVRSGGEELQGGEALDLESLNLVLGGVDLCDDDLIGGGVLLSQLLPHGGERLAVTAPGSIELDEHALAGVLDDLIEVLADQHLHWLRVPVLGDIGRHQVLLEFAGQETLIEGDDVLGGEVGEVGSEFGEVSLERDDVHGGQLVVLDSEEVDGDARVRRLVSVHEHVQSLSLELLGSLGEGSVEGGERVRGLRGEEHHKLLNFSSEDLGSSLLRELGDQRKTVDLDPRLDDVSIELVGEHFLLALLLDHDRNRRLGVGSNRELLLKVGGRSNSKDQVINVRGDFLVGLSLSRVLYLEIGDGVDGLALGELLQSLSSLNRHGGGSGLLLE</sequence>
<gene>
    <name evidence="1" type="ORF">PMAYCL1PPCAC_09855</name>
</gene>
<dbReference type="AlphaFoldDB" id="A0AAN4ZMD5"/>
<reference evidence="2" key="1">
    <citation type="submission" date="2022-10" db="EMBL/GenBank/DDBJ databases">
        <title>Genome assembly of Pristionchus species.</title>
        <authorList>
            <person name="Yoshida K."/>
            <person name="Sommer R.J."/>
        </authorList>
    </citation>
    <scope>NUCLEOTIDE SEQUENCE [LARGE SCALE GENOMIC DNA]</scope>
    <source>
        <strain evidence="2">RS5460</strain>
    </source>
</reference>
<protein>
    <submittedName>
        <fullName evidence="1">Uncharacterized protein</fullName>
    </submittedName>
</protein>
<dbReference type="EMBL" id="BTRK01000002">
    <property type="protein sequence ID" value="GMR39660.1"/>
    <property type="molecule type" value="Genomic_DNA"/>
</dbReference>
<name>A0AAN4ZMD5_9BILA</name>